<accession>A0A0D2LUG4</accession>
<dbReference type="OrthoDB" id="3006545at2759"/>
<gene>
    <name evidence="1" type="ORF">HYPSUDRAFT_150353</name>
</gene>
<dbReference type="EMBL" id="KN817677">
    <property type="protein sequence ID" value="KJA14488.1"/>
    <property type="molecule type" value="Genomic_DNA"/>
</dbReference>
<reference evidence="2" key="1">
    <citation type="submission" date="2014-04" db="EMBL/GenBank/DDBJ databases">
        <title>Evolutionary Origins and Diversification of the Mycorrhizal Mutualists.</title>
        <authorList>
            <consortium name="DOE Joint Genome Institute"/>
            <consortium name="Mycorrhizal Genomics Consortium"/>
            <person name="Kohler A."/>
            <person name="Kuo A."/>
            <person name="Nagy L.G."/>
            <person name="Floudas D."/>
            <person name="Copeland A."/>
            <person name="Barry K.W."/>
            <person name="Cichocki N."/>
            <person name="Veneault-Fourrey C."/>
            <person name="LaButti K."/>
            <person name="Lindquist E.A."/>
            <person name="Lipzen A."/>
            <person name="Lundell T."/>
            <person name="Morin E."/>
            <person name="Murat C."/>
            <person name="Riley R."/>
            <person name="Ohm R."/>
            <person name="Sun H."/>
            <person name="Tunlid A."/>
            <person name="Henrissat B."/>
            <person name="Grigoriev I.V."/>
            <person name="Hibbett D.S."/>
            <person name="Martin F."/>
        </authorList>
    </citation>
    <scope>NUCLEOTIDE SEQUENCE [LARGE SCALE GENOMIC DNA]</scope>
    <source>
        <strain evidence="2">FD-334 SS-4</strain>
    </source>
</reference>
<dbReference type="Proteomes" id="UP000054270">
    <property type="component" value="Unassembled WGS sequence"/>
</dbReference>
<keyword evidence="2" id="KW-1185">Reference proteome</keyword>
<proteinExistence type="predicted"/>
<evidence type="ECO:0000313" key="1">
    <source>
        <dbReference type="EMBL" id="KJA14488.1"/>
    </source>
</evidence>
<evidence type="ECO:0000313" key="2">
    <source>
        <dbReference type="Proteomes" id="UP000054270"/>
    </source>
</evidence>
<sequence length="51" mass="5211">MPGVVEAQQTKASRVRGGGAAKDCFVGILGACVCMECCEGICDCVADIICE</sequence>
<evidence type="ECO:0008006" key="3">
    <source>
        <dbReference type="Google" id="ProtNLM"/>
    </source>
</evidence>
<organism evidence="1 2">
    <name type="scientific">Hypholoma sublateritium (strain FD-334 SS-4)</name>
    <dbReference type="NCBI Taxonomy" id="945553"/>
    <lineage>
        <taxon>Eukaryota</taxon>
        <taxon>Fungi</taxon>
        <taxon>Dikarya</taxon>
        <taxon>Basidiomycota</taxon>
        <taxon>Agaricomycotina</taxon>
        <taxon>Agaricomycetes</taxon>
        <taxon>Agaricomycetidae</taxon>
        <taxon>Agaricales</taxon>
        <taxon>Agaricineae</taxon>
        <taxon>Strophariaceae</taxon>
        <taxon>Hypholoma</taxon>
    </lineage>
</organism>
<dbReference type="AlphaFoldDB" id="A0A0D2LUG4"/>
<protein>
    <recommendedName>
        <fullName evidence="3">Cysteine-rich transmembrane CYSTM domain-containing protein</fullName>
    </recommendedName>
</protein>
<name>A0A0D2LUG4_HYPSF</name>